<dbReference type="PANTHER" id="PTHR45969">
    <property type="entry name" value="RING ZINC FINGER PROTEIN-RELATED"/>
    <property type="match status" value="1"/>
</dbReference>
<dbReference type="Pfam" id="PF13639">
    <property type="entry name" value="zf-RING_2"/>
    <property type="match status" value="1"/>
</dbReference>
<dbReference type="InterPro" id="IPR001841">
    <property type="entry name" value="Znf_RING"/>
</dbReference>
<protein>
    <recommendedName>
        <fullName evidence="5">RING-type domain-containing protein</fullName>
    </recommendedName>
</protein>
<evidence type="ECO:0000256" key="2">
    <source>
        <dbReference type="ARBA" id="ARBA00022771"/>
    </source>
</evidence>
<feature type="domain" description="RING-type" evidence="5">
    <location>
        <begin position="62"/>
        <end position="111"/>
    </location>
</feature>
<keyword evidence="7" id="KW-1185">Reference proteome</keyword>
<accession>A0A0V0QVL5</accession>
<evidence type="ECO:0000259" key="5">
    <source>
        <dbReference type="PROSITE" id="PS50089"/>
    </source>
</evidence>
<dbReference type="InterPro" id="IPR013083">
    <property type="entry name" value="Znf_RING/FYVE/PHD"/>
</dbReference>
<evidence type="ECO:0000313" key="7">
    <source>
        <dbReference type="Proteomes" id="UP000054937"/>
    </source>
</evidence>
<dbReference type="AlphaFoldDB" id="A0A0V0QVL5"/>
<dbReference type="GO" id="GO:0061630">
    <property type="term" value="F:ubiquitin protein ligase activity"/>
    <property type="evidence" value="ECO:0007669"/>
    <property type="project" value="TreeGrafter"/>
</dbReference>
<dbReference type="SUPFAM" id="SSF57850">
    <property type="entry name" value="RING/U-box"/>
    <property type="match status" value="1"/>
</dbReference>
<keyword evidence="2 4" id="KW-0863">Zinc-finger</keyword>
<name>A0A0V0QVL5_PSEPJ</name>
<sequence>MIYYNKVLDKKCQNQFNFDINSILDNHFNQIKNQDEVLKKRFNELNFKIFFDIQNEVKESECTICLVPYQQDQQLIALKCNKNYNFYHAFHKDCLQLWFIDMKKDSCPLCRAKI</sequence>
<dbReference type="GO" id="GO:0008270">
    <property type="term" value="F:zinc ion binding"/>
    <property type="evidence" value="ECO:0007669"/>
    <property type="project" value="UniProtKB-KW"/>
</dbReference>
<keyword evidence="1" id="KW-0479">Metal-binding</keyword>
<comment type="caution">
    <text evidence="6">The sequence shown here is derived from an EMBL/GenBank/DDBJ whole genome shotgun (WGS) entry which is preliminary data.</text>
</comment>
<dbReference type="PANTHER" id="PTHR45969:SF69">
    <property type="entry name" value="FINGER DOMAIN PROTEIN, PUTATIVE (AFU_ORTHOLOGUE AFUA_3G12190)-RELATED"/>
    <property type="match status" value="1"/>
</dbReference>
<keyword evidence="3" id="KW-0862">Zinc</keyword>
<proteinExistence type="predicted"/>
<organism evidence="6 7">
    <name type="scientific">Pseudocohnilembus persalinus</name>
    <name type="common">Ciliate</name>
    <dbReference type="NCBI Taxonomy" id="266149"/>
    <lineage>
        <taxon>Eukaryota</taxon>
        <taxon>Sar</taxon>
        <taxon>Alveolata</taxon>
        <taxon>Ciliophora</taxon>
        <taxon>Intramacronucleata</taxon>
        <taxon>Oligohymenophorea</taxon>
        <taxon>Scuticociliatia</taxon>
        <taxon>Philasterida</taxon>
        <taxon>Pseudocohnilembidae</taxon>
        <taxon>Pseudocohnilembus</taxon>
    </lineage>
</organism>
<dbReference type="GO" id="GO:0016567">
    <property type="term" value="P:protein ubiquitination"/>
    <property type="evidence" value="ECO:0007669"/>
    <property type="project" value="TreeGrafter"/>
</dbReference>
<dbReference type="EMBL" id="LDAU01000098">
    <property type="protein sequence ID" value="KRX06246.1"/>
    <property type="molecule type" value="Genomic_DNA"/>
</dbReference>
<dbReference type="InParanoid" id="A0A0V0QVL5"/>
<dbReference type="OrthoDB" id="297832at2759"/>
<reference evidence="6 7" key="1">
    <citation type="journal article" date="2015" name="Sci. Rep.">
        <title>Genome of the facultative scuticociliatosis pathogen Pseudocohnilembus persalinus provides insight into its virulence through horizontal gene transfer.</title>
        <authorList>
            <person name="Xiong J."/>
            <person name="Wang G."/>
            <person name="Cheng J."/>
            <person name="Tian M."/>
            <person name="Pan X."/>
            <person name="Warren A."/>
            <person name="Jiang C."/>
            <person name="Yuan D."/>
            <person name="Miao W."/>
        </authorList>
    </citation>
    <scope>NUCLEOTIDE SEQUENCE [LARGE SCALE GENOMIC DNA]</scope>
    <source>
        <strain evidence="6">36N120E</strain>
    </source>
</reference>
<dbReference type="Gene3D" id="3.30.40.10">
    <property type="entry name" value="Zinc/RING finger domain, C3HC4 (zinc finger)"/>
    <property type="match status" value="1"/>
</dbReference>
<evidence type="ECO:0000256" key="3">
    <source>
        <dbReference type="ARBA" id="ARBA00022833"/>
    </source>
</evidence>
<evidence type="ECO:0000256" key="4">
    <source>
        <dbReference type="PROSITE-ProRule" id="PRU00175"/>
    </source>
</evidence>
<dbReference type="Proteomes" id="UP000054937">
    <property type="component" value="Unassembled WGS sequence"/>
</dbReference>
<gene>
    <name evidence="6" type="ORF">PPERSA_06128</name>
</gene>
<evidence type="ECO:0000313" key="6">
    <source>
        <dbReference type="EMBL" id="KRX06246.1"/>
    </source>
</evidence>
<evidence type="ECO:0000256" key="1">
    <source>
        <dbReference type="ARBA" id="ARBA00022723"/>
    </source>
</evidence>
<dbReference type="PROSITE" id="PS50089">
    <property type="entry name" value="ZF_RING_2"/>
    <property type="match status" value="1"/>
</dbReference>